<organism evidence="2 3">
    <name type="scientific">Phanerochaete sordida</name>
    <dbReference type="NCBI Taxonomy" id="48140"/>
    <lineage>
        <taxon>Eukaryota</taxon>
        <taxon>Fungi</taxon>
        <taxon>Dikarya</taxon>
        <taxon>Basidiomycota</taxon>
        <taxon>Agaricomycotina</taxon>
        <taxon>Agaricomycetes</taxon>
        <taxon>Polyporales</taxon>
        <taxon>Phanerochaetaceae</taxon>
        <taxon>Phanerochaete</taxon>
    </lineage>
</organism>
<reference evidence="2 3" key="1">
    <citation type="submission" date="2021-08" db="EMBL/GenBank/DDBJ databases">
        <title>Draft Genome Sequence of Phanerochaete sordida strain YK-624.</title>
        <authorList>
            <person name="Mori T."/>
            <person name="Dohra H."/>
            <person name="Suzuki T."/>
            <person name="Kawagishi H."/>
            <person name="Hirai H."/>
        </authorList>
    </citation>
    <scope>NUCLEOTIDE SEQUENCE [LARGE SCALE GENOMIC DNA]</scope>
    <source>
        <strain evidence="2 3">YK-624</strain>
    </source>
</reference>
<feature type="compositionally biased region" description="Basic residues" evidence="1">
    <location>
        <begin position="1"/>
        <end position="10"/>
    </location>
</feature>
<gene>
    <name evidence="2" type="ORF">PsYK624_102230</name>
</gene>
<dbReference type="AlphaFoldDB" id="A0A9P3GFQ8"/>
<name>A0A9P3GFQ8_9APHY</name>
<dbReference type="EMBL" id="BPQB01000037">
    <property type="protein sequence ID" value="GJE94055.1"/>
    <property type="molecule type" value="Genomic_DNA"/>
</dbReference>
<sequence length="372" mass="39847">MKGRHLRHERGGRACGNASAISTADVHTPAPGPRALRTVREPSRMRRHVVAARRRRRAGAPRTCRARSVCAPALDVALCVAPFADAPDGPVDDCVERSAAMPSRVEDHDLRVRDNLPGADAHVRSVGGARASCHAVRFHDADGACFAPRRASVADAWFARAGARACRGLSRRAAALACPRLVKRWSPCSRTALSSRPLRAPRRPARPHILDAGRPAASRTVDSSGAEAAPVCRRRFPPADGPRVACRRSGRARRHGERACVLRVRMCAPRPVRPRCIAIVREGVRHAHGGARTRTRVVPCAGASSLAAESAPRAQERRPWAKYGCGALPRYARAAAQALPATPSTRPSTYCALALGTHPPAVRAAEGPPRRA</sequence>
<evidence type="ECO:0000313" key="3">
    <source>
        <dbReference type="Proteomes" id="UP000703269"/>
    </source>
</evidence>
<accession>A0A9P3GFQ8</accession>
<dbReference type="Proteomes" id="UP000703269">
    <property type="component" value="Unassembled WGS sequence"/>
</dbReference>
<keyword evidence="3" id="KW-1185">Reference proteome</keyword>
<evidence type="ECO:0000256" key="1">
    <source>
        <dbReference type="SAM" id="MobiDB-lite"/>
    </source>
</evidence>
<feature type="region of interest" description="Disordered" evidence="1">
    <location>
        <begin position="196"/>
        <end position="224"/>
    </location>
</feature>
<evidence type="ECO:0000313" key="2">
    <source>
        <dbReference type="EMBL" id="GJE94055.1"/>
    </source>
</evidence>
<proteinExistence type="predicted"/>
<protein>
    <submittedName>
        <fullName evidence="2">Uncharacterized protein</fullName>
    </submittedName>
</protein>
<feature type="region of interest" description="Disordered" evidence="1">
    <location>
        <begin position="1"/>
        <end position="33"/>
    </location>
</feature>
<comment type="caution">
    <text evidence="2">The sequence shown here is derived from an EMBL/GenBank/DDBJ whole genome shotgun (WGS) entry which is preliminary data.</text>
</comment>